<keyword evidence="3" id="KW-1185">Reference proteome</keyword>
<dbReference type="KEGG" id="tps:THAPSDRAFT_1685"/>
<name>B8BRN0_THAPS</name>
<dbReference type="AlphaFoldDB" id="B8BRN0"/>
<dbReference type="PaxDb" id="35128-Thaps1685"/>
<dbReference type="InParanoid" id="B8BRN0"/>
<accession>B8BRN0</accession>
<organism evidence="2 3">
    <name type="scientific">Thalassiosira pseudonana</name>
    <name type="common">Marine diatom</name>
    <name type="synonym">Cyclotella nana</name>
    <dbReference type="NCBI Taxonomy" id="35128"/>
    <lineage>
        <taxon>Eukaryota</taxon>
        <taxon>Sar</taxon>
        <taxon>Stramenopiles</taxon>
        <taxon>Ochrophyta</taxon>
        <taxon>Bacillariophyta</taxon>
        <taxon>Coscinodiscophyceae</taxon>
        <taxon>Thalassiosirophycidae</taxon>
        <taxon>Thalassiosirales</taxon>
        <taxon>Thalassiosiraceae</taxon>
        <taxon>Thalassiosira</taxon>
    </lineage>
</organism>
<reference evidence="2 3" key="2">
    <citation type="journal article" date="2008" name="Nature">
        <title>The Phaeodactylum genome reveals the evolutionary history of diatom genomes.</title>
        <authorList>
            <person name="Bowler C."/>
            <person name="Allen A.E."/>
            <person name="Badger J.H."/>
            <person name="Grimwood J."/>
            <person name="Jabbari K."/>
            <person name="Kuo A."/>
            <person name="Maheswari U."/>
            <person name="Martens C."/>
            <person name="Maumus F."/>
            <person name="Otillar R.P."/>
            <person name="Rayko E."/>
            <person name="Salamov A."/>
            <person name="Vandepoele K."/>
            <person name="Beszteri B."/>
            <person name="Gruber A."/>
            <person name="Heijde M."/>
            <person name="Katinka M."/>
            <person name="Mock T."/>
            <person name="Valentin K."/>
            <person name="Verret F."/>
            <person name="Berges J.A."/>
            <person name="Brownlee C."/>
            <person name="Cadoret J.P."/>
            <person name="Chiovitti A."/>
            <person name="Choi C.J."/>
            <person name="Coesel S."/>
            <person name="De Martino A."/>
            <person name="Detter J.C."/>
            <person name="Durkin C."/>
            <person name="Falciatore A."/>
            <person name="Fournet J."/>
            <person name="Haruta M."/>
            <person name="Huysman M.J."/>
            <person name="Jenkins B.D."/>
            <person name="Jiroutova K."/>
            <person name="Jorgensen R.E."/>
            <person name="Joubert Y."/>
            <person name="Kaplan A."/>
            <person name="Kroger N."/>
            <person name="Kroth P.G."/>
            <person name="La Roche J."/>
            <person name="Lindquist E."/>
            <person name="Lommer M."/>
            <person name="Martin-Jezequel V."/>
            <person name="Lopez P.J."/>
            <person name="Lucas S."/>
            <person name="Mangogna M."/>
            <person name="McGinnis K."/>
            <person name="Medlin L.K."/>
            <person name="Montsant A."/>
            <person name="Oudot-Le Secq M.P."/>
            <person name="Napoli C."/>
            <person name="Obornik M."/>
            <person name="Parker M.S."/>
            <person name="Petit J.L."/>
            <person name="Porcel B.M."/>
            <person name="Poulsen N."/>
            <person name="Robison M."/>
            <person name="Rychlewski L."/>
            <person name="Rynearson T.A."/>
            <person name="Schmutz J."/>
            <person name="Shapiro H."/>
            <person name="Siaut M."/>
            <person name="Stanley M."/>
            <person name="Sussman M.R."/>
            <person name="Taylor A.R."/>
            <person name="Vardi A."/>
            <person name="von Dassow P."/>
            <person name="Vyverman W."/>
            <person name="Willis A."/>
            <person name="Wyrwicz L.S."/>
            <person name="Rokhsar D.S."/>
            <person name="Weissenbach J."/>
            <person name="Armbrust E.V."/>
            <person name="Green B.R."/>
            <person name="Van de Peer Y."/>
            <person name="Grigoriev I.V."/>
        </authorList>
    </citation>
    <scope>NUCLEOTIDE SEQUENCE [LARGE SCALE GENOMIC DNA]</scope>
    <source>
        <strain evidence="2 3">CCMP1335</strain>
    </source>
</reference>
<protein>
    <submittedName>
        <fullName evidence="2">Uncharacterized protein</fullName>
    </submittedName>
</protein>
<reference evidence="2 3" key="1">
    <citation type="journal article" date="2004" name="Science">
        <title>The genome of the diatom Thalassiosira pseudonana: ecology, evolution, and metabolism.</title>
        <authorList>
            <person name="Armbrust E.V."/>
            <person name="Berges J.A."/>
            <person name="Bowler C."/>
            <person name="Green B.R."/>
            <person name="Martinez D."/>
            <person name="Putnam N.H."/>
            <person name="Zhou S."/>
            <person name="Allen A.E."/>
            <person name="Apt K.E."/>
            <person name="Bechner M."/>
            <person name="Brzezinski M.A."/>
            <person name="Chaal B.K."/>
            <person name="Chiovitti A."/>
            <person name="Davis A.K."/>
            <person name="Demarest M.S."/>
            <person name="Detter J.C."/>
            <person name="Glavina T."/>
            <person name="Goodstein D."/>
            <person name="Hadi M.Z."/>
            <person name="Hellsten U."/>
            <person name="Hildebrand M."/>
            <person name="Jenkins B.D."/>
            <person name="Jurka J."/>
            <person name="Kapitonov V.V."/>
            <person name="Kroger N."/>
            <person name="Lau W.W."/>
            <person name="Lane T.W."/>
            <person name="Larimer F.W."/>
            <person name="Lippmeier J.C."/>
            <person name="Lucas S."/>
            <person name="Medina M."/>
            <person name="Montsant A."/>
            <person name="Obornik M."/>
            <person name="Parker M.S."/>
            <person name="Palenik B."/>
            <person name="Pazour G.J."/>
            <person name="Richardson P.M."/>
            <person name="Rynearson T.A."/>
            <person name="Saito M.A."/>
            <person name="Schwartz D.C."/>
            <person name="Thamatrakoln K."/>
            <person name="Valentin K."/>
            <person name="Vardi A."/>
            <person name="Wilkerson F.P."/>
            <person name="Rokhsar D.S."/>
        </authorList>
    </citation>
    <scope>NUCLEOTIDE SEQUENCE [LARGE SCALE GENOMIC DNA]</scope>
    <source>
        <strain evidence="2 3">CCMP1335</strain>
    </source>
</reference>
<evidence type="ECO:0000313" key="2">
    <source>
        <dbReference type="EMBL" id="EED95989.1"/>
    </source>
</evidence>
<dbReference type="GeneID" id="7449152"/>
<dbReference type="RefSeq" id="XP_002286348.1">
    <property type="nucleotide sequence ID" value="XM_002286312.1"/>
</dbReference>
<sequence>MRVLASVLLFSRTTVAFQPAINLSNGASPSTALHATRREAISAASAFLTFSFPVVINAAPALQDSLQIDEFLRTGADPSGPMGVSAQAGKSRPLTGVVFRDGTDVLQGKTGDVSAEILVGKKANPTSVLVSFNAPYKLETSNYFDIEVRDGKTGDGAFVAVTESVGGKALGDLPSAFFLSRIFNPTGRFSFYGSPTDIKVKKSTMVDDRRIMEVSFSNLSQSTNAEIPRNAIIVATIPKDTDNAVMLVASANSSRWRKGSEGVARNIIDSFRAIPAPKTSMKLRSKDRTGGQSIDF</sequence>
<dbReference type="Proteomes" id="UP000001449">
    <property type="component" value="Chromosome 1"/>
</dbReference>
<proteinExistence type="predicted"/>
<dbReference type="EMBL" id="CM000638">
    <property type="protein sequence ID" value="EED95989.1"/>
    <property type="molecule type" value="Genomic_DNA"/>
</dbReference>
<feature type="signal peptide" evidence="1">
    <location>
        <begin position="1"/>
        <end position="16"/>
    </location>
</feature>
<dbReference type="HOGENOM" id="CLU_941613_0_0_1"/>
<dbReference type="OMA" id="FSFYGPP"/>
<gene>
    <name evidence="2" type="ORF">THAPSDRAFT_1685</name>
</gene>
<evidence type="ECO:0000256" key="1">
    <source>
        <dbReference type="SAM" id="SignalP"/>
    </source>
</evidence>
<feature type="chain" id="PRO_5002868522" evidence="1">
    <location>
        <begin position="17"/>
        <end position="296"/>
    </location>
</feature>
<dbReference type="eggNOG" id="ENOG502S99A">
    <property type="taxonomic scope" value="Eukaryota"/>
</dbReference>
<evidence type="ECO:0000313" key="3">
    <source>
        <dbReference type="Proteomes" id="UP000001449"/>
    </source>
</evidence>
<keyword evidence="1" id="KW-0732">Signal</keyword>